<evidence type="ECO:0000313" key="2">
    <source>
        <dbReference type="Proteomes" id="UP000005778"/>
    </source>
</evidence>
<dbReference type="InterPro" id="IPR011747">
    <property type="entry name" value="CHP02241"/>
</dbReference>
<name>I5B7I4_9BACT</name>
<dbReference type="GO" id="GO:0005198">
    <property type="term" value="F:structural molecule activity"/>
    <property type="evidence" value="ECO:0007669"/>
    <property type="project" value="InterPro"/>
</dbReference>
<gene>
    <name evidence="1" type="ORF">DespoDRAFT_03708</name>
</gene>
<keyword evidence="2" id="KW-1185">Reference proteome</keyword>
<dbReference type="HOGENOM" id="CLU_101335_2_0_7"/>
<dbReference type="eggNOG" id="ENOG502Z7JZ">
    <property type="taxonomic scope" value="Bacteria"/>
</dbReference>
<protein>
    <submittedName>
        <fullName evidence="1">Putative phage tail region protein</fullName>
    </submittedName>
</protein>
<dbReference type="PANTHER" id="PTHR38009">
    <property type="entry name" value="CONSERVED HYPOTHETICAL PHAGE TAIL PROTEIN"/>
    <property type="match status" value="1"/>
</dbReference>
<dbReference type="AlphaFoldDB" id="I5B7I4"/>
<accession>I5B7I4</accession>
<dbReference type="NCBIfam" id="TIGR02241">
    <property type="entry name" value="conserved hypothetical phage tail region protein"/>
    <property type="match status" value="1"/>
</dbReference>
<reference evidence="1 2" key="1">
    <citation type="submission" date="2011-09" db="EMBL/GenBank/DDBJ databases">
        <authorList>
            <consortium name="US DOE Joint Genome Institute (JGI-PGF)"/>
            <person name="Lucas S."/>
            <person name="Han J."/>
            <person name="Lapidus A."/>
            <person name="Cheng J.-F."/>
            <person name="Goodwin L."/>
            <person name="Pitluck S."/>
            <person name="Peters L."/>
            <person name="Land M.L."/>
            <person name="Hauser L."/>
            <person name="Orellana R."/>
            <person name="Lovley D."/>
            <person name="Woyke T.J."/>
        </authorList>
    </citation>
    <scope>NUCLEOTIDE SEQUENCE [LARGE SCALE GENOMIC DNA]</scope>
    <source>
        <strain evidence="1 2">2ac9</strain>
    </source>
</reference>
<dbReference type="OrthoDB" id="9799891at2"/>
<dbReference type="InterPro" id="IPR010667">
    <property type="entry name" value="Phage_T4_Gp19"/>
</dbReference>
<proteinExistence type="predicted"/>
<evidence type="ECO:0000313" key="1">
    <source>
        <dbReference type="EMBL" id="EIM65447.1"/>
    </source>
</evidence>
<dbReference type="Proteomes" id="UP000005778">
    <property type="component" value="Chromosome"/>
</dbReference>
<organism evidence="1 2">
    <name type="scientific">Desulfobacter postgatei 2ac9</name>
    <dbReference type="NCBI Taxonomy" id="879212"/>
    <lineage>
        <taxon>Bacteria</taxon>
        <taxon>Pseudomonadati</taxon>
        <taxon>Thermodesulfobacteriota</taxon>
        <taxon>Desulfobacteria</taxon>
        <taxon>Desulfobacterales</taxon>
        <taxon>Desulfobacteraceae</taxon>
        <taxon>Desulfobacter</taxon>
    </lineage>
</organism>
<reference evidence="1 2" key="2">
    <citation type="submission" date="2012-02" db="EMBL/GenBank/DDBJ databases">
        <title>Improved High-Quality Draft sequence of Desulfobacter postgatei 2ac9.</title>
        <authorList>
            <consortium name="US DOE Joint Genome Institute"/>
            <person name="Lucas S."/>
            <person name="Han J."/>
            <person name="Lapidus A."/>
            <person name="Cheng J.-F."/>
            <person name="Goodwin L."/>
            <person name="Pitluck S."/>
            <person name="Peters L."/>
            <person name="Ovchinnikova G."/>
            <person name="Held B."/>
            <person name="Detter J.C."/>
            <person name="Han C."/>
            <person name="Tapia R."/>
            <person name="Land M."/>
            <person name="Hauser L."/>
            <person name="Kyrpides N."/>
            <person name="Ivanova N."/>
            <person name="Pagani I."/>
            <person name="Orellana R."/>
            <person name="Lovley D."/>
            <person name="Woyke T."/>
        </authorList>
    </citation>
    <scope>NUCLEOTIDE SEQUENCE [LARGE SCALE GENOMIC DNA]</scope>
    <source>
        <strain evidence="1 2">2ac9</strain>
    </source>
</reference>
<sequence length="152" mass="16895">MRRESGPFDPFGSFNFIVEIEGITSAGFSECTGLDTETDIVEYREGADDITVRKLPGLKKFSNVTLKRGVSTNTELFDWRKSVMDGAIERKNVSIVLYDERGVSGGGERVRWNLQNAWPSKWVGPELKGSANEVAVETLEFCHEGITDLVTS</sequence>
<dbReference type="STRING" id="879212.DespoDRAFT_03708"/>
<dbReference type="EMBL" id="CM001488">
    <property type="protein sequence ID" value="EIM65447.1"/>
    <property type="molecule type" value="Genomic_DNA"/>
</dbReference>
<dbReference type="RefSeq" id="WP_004075658.1">
    <property type="nucleotide sequence ID" value="NZ_CM001488.1"/>
</dbReference>
<dbReference type="PANTHER" id="PTHR38009:SF1">
    <property type="entry name" value="CONSERVED HYPOTHETICAL PHAGE TAIL PROTEIN"/>
    <property type="match status" value="1"/>
</dbReference>
<dbReference type="Pfam" id="PF06841">
    <property type="entry name" value="Phage_T4_gp19"/>
    <property type="match status" value="1"/>
</dbReference>